<dbReference type="GO" id="GO:0005886">
    <property type="term" value="C:plasma membrane"/>
    <property type="evidence" value="ECO:0007669"/>
    <property type="project" value="UniProtKB-SubCell"/>
</dbReference>
<name>A0A1H5VL24_9RHOO</name>
<dbReference type="PANTHER" id="PTHR33269">
    <property type="entry name" value="NADH-UBIQUINONE OXIDOREDUCTASE CHAIN 6"/>
    <property type="match status" value="1"/>
</dbReference>
<protein>
    <recommendedName>
        <fullName evidence="2">NADH-quinone oxidoreductase subunit J</fullName>
        <ecNumber evidence="2">7.1.1.-</ecNumber>
    </recommendedName>
</protein>
<dbReference type="Gene3D" id="1.20.120.1200">
    <property type="entry name" value="NADH-ubiquinone/plastoquinone oxidoreductase chain 6, subunit NuoJ"/>
    <property type="match status" value="1"/>
</dbReference>
<comment type="function">
    <text evidence="2">NDH-1 shuttles electrons from NADH, via FMN and iron-sulfur (Fe-S) centers, to quinones in the respiratory chain. Couples the redox reaction to proton translocation (for every two electrons transferred, four hydrogen ions are translocated across the cytoplasmic membrane), and thus conserves the redox energy in a proton gradient.</text>
</comment>
<keyword evidence="2" id="KW-1003">Cell membrane</keyword>
<keyword evidence="3" id="KW-0560">Oxidoreductase</keyword>
<accession>A0A1H5VL24</accession>
<comment type="similarity">
    <text evidence="1 2">Belongs to the complex I subunit 6 family.</text>
</comment>
<dbReference type="GO" id="GO:0016491">
    <property type="term" value="F:oxidoreductase activity"/>
    <property type="evidence" value="ECO:0007669"/>
    <property type="project" value="UniProtKB-KW"/>
</dbReference>
<evidence type="ECO:0000256" key="1">
    <source>
        <dbReference type="ARBA" id="ARBA00005698"/>
    </source>
</evidence>
<feature type="transmembrane region" description="Helical" evidence="2">
    <location>
        <begin position="31"/>
        <end position="49"/>
    </location>
</feature>
<feature type="transmembrane region" description="Helical" evidence="2">
    <location>
        <begin position="6"/>
        <end position="24"/>
    </location>
</feature>
<dbReference type="EMBL" id="CP018839">
    <property type="protein sequence ID" value="APR05738.1"/>
    <property type="molecule type" value="Genomic_DNA"/>
</dbReference>
<keyword evidence="2" id="KW-0874">Quinone</keyword>
<dbReference type="GO" id="GO:0008137">
    <property type="term" value="F:NADH dehydrogenase (ubiquinone) activity"/>
    <property type="evidence" value="ECO:0007669"/>
    <property type="project" value="UniProtKB-UniRule"/>
</dbReference>
<dbReference type="GO" id="GO:0048038">
    <property type="term" value="F:quinone binding"/>
    <property type="evidence" value="ECO:0007669"/>
    <property type="project" value="UniProtKB-UniRule"/>
</dbReference>
<keyword evidence="2" id="KW-0812">Transmembrane</keyword>
<dbReference type="InterPro" id="IPR042106">
    <property type="entry name" value="Nuo/plastoQ_OxRdtase_6_NuoJ"/>
</dbReference>
<dbReference type="AlphaFoldDB" id="A0A1H5VL24"/>
<dbReference type="PANTHER" id="PTHR33269:SF17">
    <property type="entry name" value="NADH-UBIQUINONE OXIDOREDUCTASE CHAIN 6"/>
    <property type="match status" value="1"/>
</dbReference>
<dbReference type="KEGG" id="tcl:Tchl_2922"/>
<feature type="transmembrane region" description="Helical" evidence="2">
    <location>
        <begin position="55"/>
        <end position="77"/>
    </location>
</feature>
<evidence type="ECO:0000256" key="2">
    <source>
        <dbReference type="RuleBase" id="RU004429"/>
    </source>
</evidence>
<reference evidence="3 4" key="1">
    <citation type="submission" date="2016-12" db="EMBL/GenBank/DDBJ databases">
        <title>Complete genome sequence of Thauera chlorobenzoica, a Betaproteobacterium degrading haloaromatics anaerobically to CO2 and halides.</title>
        <authorList>
            <person name="Goris T."/>
            <person name="Mergelsberg M."/>
            <person name="Boll M."/>
        </authorList>
    </citation>
    <scope>NUCLEOTIDE SEQUENCE [LARGE SCALE GENOMIC DNA]</scope>
    <source>
        <strain evidence="3 4">3CB1</strain>
    </source>
</reference>
<feature type="transmembrane region" description="Helical" evidence="2">
    <location>
        <begin position="144"/>
        <end position="167"/>
    </location>
</feature>
<dbReference type="OrthoDB" id="5295927at2"/>
<organism evidence="3 4">
    <name type="scientific">Thauera chlorobenzoica</name>
    <dbReference type="NCBI Taxonomy" id="96773"/>
    <lineage>
        <taxon>Bacteria</taxon>
        <taxon>Pseudomonadati</taxon>
        <taxon>Pseudomonadota</taxon>
        <taxon>Betaproteobacteria</taxon>
        <taxon>Rhodocyclales</taxon>
        <taxon>Zoogloeaceae</taxon>
        <taxon>Thauera</taxon>
    </lineage>
</organism>
<keyword evidence="2" id="KW-0520">NAD</keyword>
<dbReference type="EC" id="7.1.1.-" evidence="2"/>
<keyword evidence="2" id="KW-0472">Membrane</keyword>
<feature type="transmembrane region" description="Helical" evidence="2">
    <location>
        <begin position="89"/>
        <end position="115"/>
    </location>
</feature>
<sequence>MEFKTFVFYFLAAIMVLAALRVITVRNPVHAALFLVLTFFNAGGLWLLLQAEFLAVTLVMVYVGAVMVLFLFVVMMLDINLDRLREGFWSYLPVGALVGILMLIEMILVLGGPYFGLEAMPAPPAAGETYSNTRELGRVLYTDYVYPFELASLVLLVAMVAAVALTLRKRKGLKAIDPSKQVAVKREGRVELVKMQPEKQD</sequence>
<dbReference type="Proteomes" id="UP000185739">
    <property type="component" value="Chromosome"/>
</dbReference>
<gene>
    <name evidence="3" type="ORF">Tchl_2922</name>
</gene>
<proteinExistence type="inferred from homology"/>
<dbReference type="RefSeq" id="WP_075149054.1">
    <property type="nucleotide sequence ID" value="NZ_CP018839.1"/>
</dbReference>
<dbReference type="Pfam" id="PF00499">
    <property type="entry name" value="Oxidored_q3"/>
    <property type="match status" value="1"/>
</dbReference>
<keyword evidence="3" id="KW-0830">Ubiquinone</keyword>
<keyword evidence="4" id="KW-1185">Reference proteome</keyword>
<dbReference type="NCBIfam" id="NF005164">
    <property type="entry name" value="PRK06638.1-4"/>
    <property type="match status" value="1"/>
</dbReference>
<comment type="catalytic activity">
    <reaction evidence="2">
        <text>a quinone + NADH + 5 H(+)(in) = a quinol + NAD(+) + 4 H(+)(out)</text>
        <dbReference type="Rhea" id="RHEA:57888"/>
        <dbReference type="ChEBI" id="CHEBI:15378"/>
        <dbReference type="ChEBI" id="CHEBI:24646"/>
        <dbReference type="ChEBI" id="CHEBI:57540"/>
        <dbReference type="ChEBI" id="CHEBI:57945"/>
        <dbReference type="ChEBI" id="CHEBI:132124"/>
    </reaction>
</comment>
<dbReference type="STRING" id="96773.Tchl_2922"/>
<evidence type="ECO:0000313" key="3">
    <source>
        <dbReference type="EMBL" id="APR05738.1"/>
    </source>
</evidence>
<evidence type="ECO:0000313" key="4">
    <source>
        <dbReference type="Proteomes" id="UP000185739"/>
    </source>
</evidence>
<keyword evidence="2" id="KW-1133">Transmembrane helix</keyword>
<dbReference type="InterPro" id="IPR001457">
    <property type="entry name" value="NADH_UbQ/plastoQ_OxRdtase_su6"/>
</dbReference>
<comment type="subcellular location">
    <subcellularLocation>
        <location evidence="2">Cell membrane</location>
        <topology evidence="2">Multi-pass membrane protein</topology>
    </subcellularLocation>
</comment>